<keyword evidence="2" id="KW-1185">Reference proteome</keyword>
<evidence type="ECO:0000313" key="2">
    <source>
        <dbReference type="Proteomes" id="UP000265703"/>
    </source>
</evidence>
<gene>
    <name evidence="1" type="ORF">C1645_828306</name>
</gene>
<evidence type="ECO:0000313" key="1">
    <source>
        <dbReference type="EMBL" id="RIA87057.1"/>
    </source>
</evidence>
<proteinExistence type="predicted"/>
<comment type="caution">
    <text evidence="1">The sequence shown here is derived from an EMBL/GenBank/DDBJ whole genome shotgun (WGS) entry which is preliminary data.</text>
</comment>
<dbReference type="Proteomes" id="UP000265703">
    <property type="component" value="Unassembled WGS sequence"/>
</dbReference>
<dbReference type="AlphaFoldDB" id="A0A397SSY9"/>
<evidence type="ECO:0008006" key="3">
    <source>
        <dbReference type="Google" id="ProtNLM"/>
    </source>
</evidence>
<organism evidence="1 2">
    <name type="scientific">Glomus cerebriforme</name>
    <dbReference type="NCBI Taxonomy" id="658196"/>
    <lineage>
        <taxon>Eukaryota</taxon>
        <taxon>Fungi</taxon>
        <taxon>Fungi incertae sedis</taxon>
        <taxon>Mucoromycota</taxon>
        <taxon>Glomeromycotina</taxon>
        <taxon>Glomeromycetes</taxon>
        <taxon>Glomerales</taxon>
        <taxon>Glomeraceae</taxon>
        <taxon>Glomus</taxon>
    </lineage>
</organism>
<accession>A0A397SSY9</accession>
<dbReference type="OrthoDB" id="2423445at2759"/>
<protein>
    <recommendedName>
        <fullName evidence="3">C2H2-type domain-containing protein</fullName>
    </recommendedName>
</protein>
<sequence>MVRKSRSDKKDTTCKRCGKVCVNPNKLREHLRRKNLCKPKTNTPIQAPVQEVNQEAIQASESSSVNMSNKEKPHVVIPTPIPELEPEKEALVLESELRHGEEDCKNVGKN</sequence>
<reference evidence="1 2" key="1">
    <citation type="submission" date="2018-06" db="EMBL/GenBank/DDBJ databases">
        <title>Comparative genomics reveals the genomic features of Rhizophagus irregularis, R. cerebriforme, R. diaphanum and Gigaspora rosea, and their symbiotic lifestyle signature.</title>
        <authorList>
            <person name="Morin E."/>
            <person name="San Clemente H."/>
            <person name="Chen E.C.H."/>
            <person name="De La Providencia I."/>
            <person name="Hainaut M."/>
            <person name="Kuo A."/>
            <person name="Kohler A."/>
            <person name="Murat C."/>
            <person name="Tang N."/>
            <person name="Roy S."/>
            <person name="Loubradou J."/>
            <person name="Henrissat B."/>
            <person name="Grigoriev I.V."/>
            <person name="Corradi N."/>
            <person name="Roux C."/>
            <person name="Martin F.M."/>
        </authorList>
    </citation>
    <scope>NUCLEOTIDE SEQUENCE [LARGE SCALE GENOMIC DNA]</scope>
    <source>
        <strain evidence="1 2">DAOM 227022</strain>
    </source>
</reference>
<dbReference type="EMBL" id="QKYT01000328">
    <property type="protein sequence ID" value="RIA87057.1"/>
    <property type="molecule type" value="Genomic_DNA"/>
</dbReference>
<name>A0A397SSY9_9GLOM</name>